<protein>
    <recommendedName>
        <fullName evidence="6">RNase H type-1 domain-containing protein</fullName>
    </recommendedName>
</protein>
<organism evidence="4 5">
    <name type="scientific">Hibiscus sabdariffa</name>
    <name type="common">roselle</name>
    <dbReference type="NCBI Taxonomy" id="183260"/>
    <lineage>
        <taxon>Eukaryota</taxon>
        <taxon>Viridiplantae</taxon>
        <taxon>Streptophyta</taxon>
        <taxon>Embryophyta</taxon>
        <taxon>Tracheophyta</taxon>
        <taxon>Spermatophyta</taxon>
        <taxon>Magnoliopsida</taxon>
        <taxon>eudicotyledons</taxon>
        <taxon>Gunneridae</taxon>
        <taxon>Pentapetalae</taxon>
        <taxon>rosids</taxon>
        <taxon>malvids</taxon>
        <taxon>Malvales</taxon>
        <taxon>Malvaceae</taxon>
        <taxon>Malvoideae</taxon>
        <taxon>Hibiscus</taxon>
    </lineage>
</organism>
<keyword evidence="5" id="KW-1185">Reference proteome</keyword>
<dbReference type="InterPro" id="IPR036397">
    <property type="entry name" value="RNaseH_sf"/>
</dbReference>
<dbReference type="InterPro" id="IPR026960">
    <property type="entry name" value="RVT-Znf"/>
</dbReference>
<gene>
    <name evidence="4" type="ORF">V6N11_039390</name>
</gene>
<dbReference type="Pfam" id="PF13966">
    <property type="entry name" value="zf-RVT"/>
    <property type="match status" value="1"/>
</dbReference>
<dbReference type="Proteomes" id="UP001396334">
    <property type="component" value="Unassembled WGS sequence"/>
</dbReference>
<evidence type="ECO:0000259" key="3">
    <source>
        <dbReference type="Pfam" id="PF13966"/>
    </source>
</evidence>
<feature type="domain" description="Reverse transcriptase zinc-binding" evidence="3">
    <location>
        <begin position="164"/>
        <end position="223"/>
    </location>
</feature>
<dbReference type="PANTHER" id="PTHR47723:SF13">
    <property type="entry name" value="PUTATIVE-RELATED"/>
    <property type="match status" value="1"/>
</dbReference>
<evidence type="ECO:0008006" key="6">
    <source>
        <dbReference type="Google" id="ProtNLM"/>
    </source>
</evidence>
<feature type="region of interest" description="Disordered" evidence="1">
    <location>
        <begin position="1"/>
        <end position="22"/>
    </location>
</feature>
<evidence type="ECO:0000256" key="1">
    <source>
        <dbReference type="SAM" id="MobiDB-lite"/>
    </source>
</evidence>
<evidence type="ECO:0000313" key="4">
    <source>
        <dbReference type="EMBL" id="KAK9026553.1"/>
    </source>
</evidence>
<dbReference type="InterPro" id="IPR002156">
    <property type="entry name" value="RNaseH_domain"/>
</dbReference>
<dbReference type="Pfam" id="PF13456">
    <property type="entry name" value="RVT_3"/>
    <property type="match status" value="1"/>
</dbReference>
<dbReference type="InterPro" id="IPR044730">
    <property type="entry name" value="RNase_H-like_dom_plant"/>
</dbReference>
<dbReference type="SUPFAM" id="SSF53098">
    <property type="entry name" value="Ribonuclease H-like"/>
    <property type="match status" value="1"/>
</dbReference>
<dbReference type="InterPro" id="IPR053151">
    <property type="entry name" value="RNase_H-like"/>
</dbReference>
<dbReference type="CDD" id="cd06222">
    <property type="entry name" value="RNase_H_like"/>
    <property type="match status" value="1"/>
</dbReference>
<accession>A0ABR2SMR4</accession>
<dbReference type="Gene3D" id="3.30.420.10">
    <property type="entry name" value="Ribonuclease H-like superfamily/Ribonuclease H"/>
    <property type="match status" value="1"/>
</dbReference>
<dbReference type="EMBL" id="JBBPBN010000013">
    <property type="protein sequence ID" value="KAK9026553.1"/>
    <property type="molecule type" value="Genomic_DNA"/>
</dbReference>
<dbReference type="InterPro" id="IPR012337">
    <property type="entry name" value="RNaseH-like_sf"/>
</dbReference>
<proteinExistence type="predicted"/>
<evidence type="ECO:0000259" key="2">
    <source>
        <dbReference type="Pfam" id="PF13456"/>
    </source>
</evidence>
<evidence type="ECO:0000313" key="5">
    <source>
        <dbReference type="Proteomes" id="UP001396334"/>
    </source>
</evidence>
<feature type="domain" description="RNase H type-1" evidence="2">
    <location>
        <begin position="339"/>
        <end position="440"/>
    </location>
</feature>
<dbReference type="PANTHER" id="PTHR47723">
    <property type="entry name" value="OS05G0353850 PROTEIN"/>
    <property type="match status" value="1"/>
</dbReference>
<reference evidence="4 5" key="1">
    <citation type="journal article" date="2024" name="G3 (Bethesda)">
        <title>Genome assembly of Hibiscus sabdariffa L. provides insights into metabolisms of medicinal natural products.</title>
        <authorList>
            <person name="Kim T."/>
        </authorList>
    </citation>
    <scope>NUCLEOTIDE SEQUENCE [LARGE SCALE GENOMIC DNA]</scope>
    <source>
        <strain evidence="4">TK-2024</strain>
        <tissue evidence="4">Old leaves</tissue>
    </source>
</reference>
<sequence length="507" mass="56468">MGQGEGAAGGASFVRPGGRGRVQIVSAPSSPKEQMVAGGGEVAQQKDKAVEVMPEPLLEEFPGRPEKVAAQGVVVNVKSSLVPSKHSAVQVGPYGRLVFECLVESTPRPTTVATMVTDQVDWDWDRLREVLPDEVLEHLAATPPPLHHLGEDVPGWRWDDKREFTVKSAYSVLVQEGGRGRMTQWNRIWSIQVPQRVKVFMWITAHQRHLTNVERVRRHMASSGKSLWRSVLGPVAAGSLDLLSFDDWLHGNISGRLAEVGGRKDWAMEFSIFCWLLWKLRCSMVLDSGFVECESVLDRGRRFMLDCRTAFAATLRAPPTTAVSVQRWEGPQSGWVKCNVDATVSVGDWCAAIGGVFCDSSGAWIFGFTRSIGRCNVLLAELWATFDGLRHAWEVGFRRLVLETDNQEVAKICNGTFETLASSGLVAQIHMLLQRSWQVRLAILVGRVTELQICWRVLVGILRLRVACWSHRLVGWLRSLLLISSVGRKVGWSRIDCGYSPMADWFV</sequence>
<name>A0ABR2SMR4_9ROSI</name>
<comment type="caution">
    <text evidence="4">The sequence shown here is derived from an EMBL/GenBank/DDBJ whole genome shotgun (WGS) entry which is preliminary data.</text>
</comment>